<dbReference type="Pfam" id="PF19263">
    <property type="entry name" value="DUF5906"/>
    <property type="match status" value="1"/>
</dbReference>
<dbReference type="SMART" id="SM00885">
    <property type="entry name" value="D5_N"/>
    <property type="match status" value="1"/>
</dbReference>
<evidence type="ECO:0000256" key="1">
    <source>
        <dbReference type="ARBA" id="ARBA00022741"/>
    </source>
</evidence>
<dbReference type="PROSITE" id="PS51206">
    <property type="entry name" value="SF3_HELICASE_1"/>
    <property type="match status" value="1"/>
</dbReference>
<dbReference type="InterPro" id="IPR014015">
    <property type="entry name" value="Helicase_SF3_DNA-vir"/>
</dbReference>
<dbReference type="Gene3D" id="3.40.50.300">
    <property type="entry name" value="P-loop containing nucleotide triphosphate hydrolases"/>
    <property type="match status" value="1"/>
</dbReference>
<dbReference type="PANTHER" id="PTHR35372:SF2">
    <property type="entry name" value="SF3 HELICASE DOMAIN-CONTAINING PROTEIN"/>
    <property type="match status" value="1"/>
</dbReference>
<dbReference type="InterPro" id="IPR045455">
    <property type="entry name" value="NrS-1_pol-like_helicase"/>
</dbReference>
<dbReference type="NCBIfam" id="TIGR01613">
    <property type="entry name" value="primase_Cterm"/>
    <property type="match status" value="1"/>
</dbReference>
<feature type="compositionally biased region" description="Polar residues" evidence="4">
    <location>
        <begin position="934"/>
        <end position="952"/>
    </location>
</feature>
<evidence type="ECO:0000256" key="3">
    <source>
        <dbReference type="ARBA" id="ARBA00022840"/>
    </source>
</evidence>
<feature type="domain" description="SF3 helicase" evidence="5">
    <location>
        <begin position="549"/>
        <end position="708"/>
    </location>
</feature>
<accession>W6M4H4</accession>
<dbReference type="InterPro" id="IPR027417">
    <property type="entry name" value="P-loop_NTPase"/>
</dbReference>
<dbReference type="SUPFAM" id="SSF52540">
    <property type="entry name" value="P-loop containing nucleoside triphosphate hydrolases"/>
    <property type="match status" value="1"/>
</dbReference>
<name>W6M4H4_9GAMM</name>
<dbReference type="Proteomes" id="UP000035760">
    <property type="component" value="Unassembled WGS sequence"/>
</dbReference>
<evidence type="ECO:0000256" key="2">
    <source>
        <dbReference type="ARBA" id="ARBA00022801"/>
    </source>
</evidence>
<comment type="caution">
    <text evidence="6">The sequence shown here is derived from an EMBL/GenBank/DDBJ whole genome shotgun (WGS) entry which is preliminary data.</text>
</comment>
<reference evidence="6" key="2">
    <citation type="submission" date="2014-03" db="EMBL/GenBank/DDBJ databases">
        <title>Candidatus Competibacter-lineage genomes retrieved from metagenomes reveal functional metabolic diversity.</title>
        <authorList>
            <person name="McIlroy S.J."/>
            <person name="Albertsen M."/>
            <person name="Andresen E.K."/>
            <person name="Saunders A.M."/>
            <person name="Kristiansen R."/>
            <person name="Stokholm-Bjerregaard M."/>
            <person name="Nielsen K.L."/>
            <person name="Nielsen P.H."/>
        </authorList>
    </citation>
    <scope>NUCLEOTIDE SEQUENCE</scope>
    <source>
        <strain evidence="6">Run_A_D11</strain>
    </source>
</reference>
<dbReference type="Pfam" id="PF08706">
    <property type="entry name" value="D5_N"/>
    <property type="match status" value="1"/>
</dbReference>
<dbReference type="PANTHER" id="PTHR35372">
    <property type="entry name" value="ATP BINDING PROTEIN-RELATED"/>
    <property type="match status" value="1"/>
</dbReference>
<dbReference type="InterPro" id="IPR051620">
    <property type="entry name" value="ORF904-like_C"/>
</dbReference>
<sequence>MKIDTETAFRSAMRVDGLRFEGHLIADGQIHRIKVNGERNANAWYILHDDDLPAGMYGSWKGGFSHTWCAKATEALTEEEIAERNLRWQRQQAEREAERHRHHEEGRKRAQAILETANPATDDHPYLIRKGVKAHPGLLVGYWPQGQQLNSLLVPLRNAAGALATVQAIYPEKSATTGRDKDFLKGGAKSGAYFVIGDPNTSEVLLLAEGYATAATLFETTGYATVMAVDAGNLKPVTQALKNTLYPKKPLILCADNDHHTEGNPGVSAAKKARAACDLPASVALAVPAFAPEEEGSDFNDLATLHGPDAVQAVIAKALADLANAKVATERSKEKAASKVFDIDVKDTFSRTEKNKEATLATLSTFPIEIQIDTSYTINYESYTSYTKTILVYWLECFDTKGNPLLVESHAANLIAEALKGHYAFCRNTLCWHVFTQTHWRPLEGTAVLEEGVTRILYAGAPHGFRMRQMASIFSLLSKGLLPLPAVSAKQIPFTNGLLDPETKVLTPITVDNALTWSLPYAYDPAADCPTIKAWLLDAVMGDDSEEGDDPAALVEFLRAWLAALLTGRADLQRFLHLLGPGGTGKGTFIRLAEALVGQQNATITDLRNLETNRFETAALHGKRLVAITDSGKYGGSIDVLKSLTGQDPLRLERKHQQQGATFIFEGLVLIASNEALQFTDYTGAIERRRMTVDFTRRVTDAQRAAWDAQGGETAVLHREIPGVVNWALALCRSEVTRIITNQPIQVLRANREAMESGNPVADWVIQCTVPAPEQALLLGAAFEVTLAERTSEFTSETRKVFEDAEVMAYPNYRAWCTRHHRSPVATRRFSSLVLDIARTLGADVVKVRRGAGYYLKGLRLRVSADGEREFWEVKAGFSAGSYMQCRTSAEPKIAQPIDELGGNVGSAGNAGKSNLNYYYTRENDENEKKVSLVSPSSTDTLPVGSNTRVYE</sequence>
<proteinExistence type="predicted"/>
<evidence type="ECO:0000259" key="5">
    <source>
        <dbReference type="PROSITE" id="PS51206"/>
    </source>
</evidence>
<keyword evidence="2" id="KW-0378">Hydrolase</keyword>
<gene>
    <name evidence="6" type="ORF">BN873_150307</name>
</gene>
<dbReference type="CDD" id="cd01029">
    <property type="entry name" value="TOPRIM_primases"/>
    <property type="match status" value="1"/>
</dbReference>
<dbReference type="EMBL" id="CBTJ020000020">
    <property type="protein sequence ID" value="CDI01519.1"/>
    <property type="molecule type" value="Genomic_DNA"/>
</dbReference>
<dbReference type="InterPro" id="IPR034154">
    <property type="entry name" value="TOPRIM_DnaG/twinkle"/>
</dbReference>
<evidence type="ECO:0000313" key="7">
    <source>
        <dbReference type="Proteomes" id="UP000035760"/>
    </source>
</evidence>
<dbReference type="InterPro" id="IPR006500">
    <property type="entry name" value="Helicase_put_C_phage/plasmid"/>
</dbReference>
<dbReference type="GO" id="GO:0005524">
    <property type="term" value="F:ATP binding"/>
    <property type="evidence" value="ECO:0007669"/>
    <property type="project" value="UniProtKB-KW"/>
</dbReference>
<organism evidence="6 7">
    <name type="scientific">Candidatus Competibacter denitrificans Run_A_D11</name>
    <dbReference type="NCBI Taxonomy" id="1400863"/>
    <lineage>
        <taxon>Bacteria</taxon>
        <taxon>Pseudomonadati</taxon>
        <taxon>Pseudomonadota</taxon>
        <taxon>Gammaproteobacteria</taxon>
        <taxon>Candidatus Competibacteraceae</taxon>
        <taxon>Candidatus Competibacter</taxon>
    </lineage>
</organism>
<keyword evidence="1" id="KW-0547">Nucleotide-binding</keyword>
<dbReference type="GO" id="GO:0016787">
    <property type="term" value="F:hydrolase activity"/>
    <property type="evidence" value="ECO:0007669"/>
    <property type="project" value="UniProtKB-KW"/>
</dbReference>
<protein>
    <submittedName>
        <fullName evidence="6">Phage/plasmid primase, P4 family</fullName>
    </submittedName>
</protein>
<evidence type="ECO:0000313" key="6">
    <source>
        <dbReference type="EMBL" id="CDI01519.1"/>
    </source>
</evidence>
<keyword evidence="3" id="KW-0067">ATP-binding</keyword>
<keyword evidence="7" id="KW-1185">Reference proteome</keyword>
<dbReference type="AlphaFoldDB" id="W6M4H4"/>
<reference evidence="6" key="1">
    <citation type="submission" date="2013-07" db="EMBL/GenBank/DDBJ databases">
        <authorList>
            <person name="McIlroy S."/>
        </authorList>
    </citation>
    <scope>NUCLEOTIDE SEQUENCE [LARGE SCALE GENOMIC DNA]</scope>
    <source>
        <strain evidence="6">Run_A_D11</strain>
    </source>
</reference>
<dbReference type="InterPro" id="IPR014818">
    <property type="entry name" value="Phage/plasmid_primase_P4_C"/>
</dbReference>
<dbReference type="Pfam" id="PF13362">
    <property type="entry name" value="Toprim_3"/>
    <property type="match status" value="1"/>
</dbReference>
<evidence type="ECO:0000256" key="4">
    <source>
        <dbReference type="SAM" id="MobiDB-lite"/>
    </source>
</evidence>
<feature type="region of interest" description="Disordered" evidence="4">
    <location>
        <begin position="929"/>
        <end position="952"/>
    </location>
</feature>
<dbReference type="OrthoDB" id="110640at2"/>
<dbReference type="InterPro" id="IPR006171">
    <property type="entry name" value="TOPRIM_dom"/>
</dbReference>
<dbReference type="STRING" id="1400863.BN873_150307"/>
<dbReference type="RefSeq" id="WP_048670661.1">
    <property type="nucleotide sequence ID" value="NZ_CBTJ020000020.1"/>
</dbReference>